<evidence type="ECO:0000313" key="4">
    <source>
        <dbReference type="Proteomes" id="UP001185927"/>
    </source>
</evidence>
<dbReference type="Pfam" id="PF00296">
    <property type="entry name" value="Bac_luciferase"/>
    <property type="match status" value="1"/>
</dbReference>
<accession>A0ABU4C4J5</accession>
<feature type="compositionally biased region" description="Polar residues" evidence="1">
    <location>
        <begin position="359"/>
        <end position="370"/>
    </location>
</feature>
<dbReference type="SUPFAM" id="SSF51679">
    <property type="entry name" value="Bacterial luciferase-like"/>
    <property type="match status" value="1"/>
</dbReference>
<proteinExistence type="predicted"/>
<dbReference type="Gene3D" id="3.20.20.30">
    <property type="entry name" value="Luciferase-like domain"/>
    <property type="match status" value="1"/>
</dbReference>
<evidence type="ECO:0000256" key="1">
    <source>
        <dbReference type="SAM" id="MobiDB-lite"/>
    </source>
</evidence>
<gene>
    <name evidence="3" type="ORF">R3Q16_33030</name>
</gene>
<reference evidence="3 4" key="1">
    <citation type="submission" date="2023-10" db="EMBL/GenBank/DDBJ databases">
        <title>Development of a sustainable strategy for remediation of hydrocarbon-contaminated territories based on the waste exchange concept.</title>
        <authorList>
            <person name="Krivoruchko A."/>
        </authorList>
    </citation>
    <scope>NUCLEOTIDE SEQUENCE [LARGE SCALE GENOMIC DNA]</scope>
    <source>
        <strain evidence="3 4">IEGM 1203</strain>
    </source>
</reference>
<dbReference type="RefSeq" id="WP_317545887.1">
    <property type="nucleotide sequence ID" value="NZ_JAWLKB010000046.1"/>
</dbReference>
<name>A0ABU4C4J5_RHOGO</name>
<dbReference type="InterPro" id="IPR036661">
    <property type="entry name" value="Luciferase-like_sf"/>
</dbReference>
<evidence type="ECO:0000313" key="3">
    <source>
        <dbReference type="EMBL" id="MDV6271438.1"/>
    </source>
</evidence>
<dbReference type="PANTHER" id="PTHR30137:SF18">
    <property type="entry name" value="CONSERVED PROTEIN"/>
    <property type="match status" value="1"/>
</dbReference>
<dbReference type="EMBL" id="JAWLKB010000046">
    <property type="protein sequence ID" value="MDV6271438.1"/>
    <property type="molecule type" value="Genomic_DNA"/>
</dbReference>
<dbReference type="PANTHER" id="PTHR30137">
    <property type="entry name" value="LUCIFERASE-LIKE MONOOXYGENASE"/>
    <property type="match status" value="1"/>
</dbReference>
<protein>
    <submittedName>
        <fullName evidence="3">LLM class flavin-dependent oxidoreductase</fullName>
    </submittedName>
</protein>
<dbReference type="InterPro" id="IPR011251">
    <property type="entry name" value="Luciferase-like_dom"/>
</dbReference>
<feature type="region of interest" description="Disordered" evidence="1">
    <location>
        <begin position="358"/>
        <end position="380"/>
    </location>
</feature>
<feature type="domain" description="Luciferase-like" evidence="2">
    <location>
        <begin position="1"/>
        <end position="326"/>
    </location>
</feature>
<organism evidence="3 4">
    <name type="scientific">Rhodococcus globerulus</name>
    <dbReference type="NCBI Taxonomy" id="33008"/>
    <lineage>
        <taxon>Bacteria</taxon>
        <taxon>Bacillati</taxon>
        <taxon>Actinomycetota</taxon>
        <taxon>Actinomycetes</taxon>
        <taxon>Mycobacteriales</taxon>
        <taxon>Nocardiaceae</taxon>
        <taxon>Rhodococcus</taxon>
    </lineage>
</organism>
<feature type="compositionally biased region" description="Basic and acidic residues" evidence="1">
    <location>
        <begin position="371"/>
        <end position="380"/>
    </location>
</feature>
<evidence type="ECO:0000259" key="2">
    <source>
        <dbReference type="Pfam" id="PF00296"/>
    </source>
</evidence>
<keyword evidence="4" id="KW-1185">Reference proteome</keyword>
<dbReference type="InterPro" id="IPR050766">
    <property type="entry name" value="Bact_Lucif_Oxidored"/>
</dbReference>
<comment type="caution">
    <text evidence="3">The sequence shown here is derived from an EMBL/GenBank/DDBJ whole genome shotgun (WGS) entry which is preliminary data.</text>
</comment>
<dbReference type="Proteomes" id="UP001185927">
    <property type="component" value="Unassembled WGS sequence"/>
</dbReference>
<sequence length="380" mass="41248">MRLSVFDLSAVSEGTTPRETLRSVMNLVSLSEEWGYHGYWFGEHHLGRGRVGSAPIVLTALAAERTSRLHVGSAVAVLPHYRPLALVEQISTIAELHPGRVHLGIGKGLTHSTDELSERVSKALQLLREPVADLPVLERADHPVLLRELLAVSPSDPEGYDHSVREVLSLLQRPIGMVDGRPLQATPGLAAPVLPWLFASAGRESAVRSARLGLPFVVNNHVIDSPVEDAVVAYRESFVPSQFLAKPYVAVSVHAVAADTEAEAYRLAESYPVWISGVLARGFSDTLSVPGDGSEEAPVDQKRLRSTSGTRIIGTARAVSERVHAFGQSIEADEVLVNTLVHGERNKARSYELLAREWPSTSDHSGSAASTRRDPEVVKY</sequence>